<name>A0ACB6ZB71_THEGA</name>
<reference evidence="1" key="1">
    <citation type="submission" date="2019-10" db="EMBL/GenBank/DDBJ databases">
        <authorList>
            <consortium name="DOE Joint Genome Institute"/>
            <person name="Kuo A."/>
            <person name="Miyauchi S."/>
            <person name="Kiss E."/>
            <person name="Drula E."/>
            <person name="Kohler A."/>
            <person name="Sanchez-Garcia M."/>
            <person name="Andreopoulos B."/>
            <person name="Barry K.W."/>
            <person name="Bonito G."/>
            <person name="Buee M."/>
            <person name="Carver A."/>
            <person name="Chen C."/>
            <person name="Cichocki N."/>
            <person name="Clum A."/>
            <person name="Culley D."/>
            <person name="Crous P.W."/>
            <person name="Fauchery L."/>
            <person name="Girlanda M."/>
            <person name="Hayes R."/>
            <person name="Keri Z."/>
            <person name="Labutti K."/>
            <person name="Lipzen A."/>
            <person name="Lombard V."/>
            <person name="Magnuson J."/>
            <person name="Maillard F."/>
            <person name="Morin E."/>
            <person name="Murat C."/>
            <person name="Nolan M."/>
            <person name="Ohm R."/>
            <person name="Pangilinan J."/>
            <person name="Pereira M."/>
            <person name="Perotto S."/>
            <person name="Peter M."/>
            <person name="Riley R."/>
            <person name="Sitrit Y."/>
            <person name="Stielow B."/>
            <person name="Szollosi G."/>
            <person name="Zifcakova L."/>
            <person name="Stursova M."/>
            <person name="Spatafora J.W."/>
            <person name="Tedersoo L."/>
            <person name="Vaario L.-M."/>
            <person name="Yamada A."/>
            <person name="Yan M."/>
            <person name="Wang P."/>
            <person name="Xu J."/>
            <person name="Bruns T."/>
            <person name="Baldrian P."/>
            <person name="Vilgalys R."/>
            <person name="Henrissat B."/>
            <person name="Grigoriev I.V."/>
            <person name="Hibbett D."/>
            <person name="Nagy L.G."/>
            <person name="Martin F.M."/>
        </authorList>
    </citation>
    <scope>NUCLEOTIDE SEQUENCE</scope>
    <source>
        <strain evidence="1">P2</strain>
    </source>
</reference>
<comment type="caution">
    <text evidence="1">The sequence shown here is derived from an EMBL/GenBank/DDBJ whole genome shotgun (WGS) entry which is preliminary data.</text>
</comment>
<organism evidence="1 2">
    <name type="scientific">Thelephora ganbajun</name>
    <name type="common">Ganba fungus</name>
    <dbReference type="NCBI Taxonomy" id="370292"/>
    <lineage>
        <taxon>Eukaryota</taxon>
        <taxon>Fungi</taxon>
        <taxon>Dikarya</taxon>
        <taxon>Basidiomycota</taxon>
        <taxon>Agaricomycotina</taxon>
        <taxon>Agaricomycetes</taxon>
        <taxon>Thelephorales</taxon>
        <taxon>Thelephoraceae</taxon>
        <taxon>Thelephora</taxon>
    </lineage>
</organism>
<keyword evidence="2" id="KW-1185">Reference proteome</keyword>
<sequence>MDPPTHPTLKQIHHLDASSPNFHDQLVNALHGQRYRGCMSNIEDGDLRWLVNYLDKTLDRLDPPSLAFRECLHELRSICGTKTILPTSYTLSSDLTNIGPNPVASGGSGDVYLGTLGSSKVCVKRMRLHPHRSGDERRHTAIFYREAVMWKYWKHPNILPLLGVTIAPLQLISNWMPGETLPRYIKKHPDTDRLGLLSDVAKGLGYLHSCNVIHGGIKGANILVDDSSHVCIADFGHAMVIKDEGSVGSNLDELGITVRWTAPEVLDGGVFSKEADIFSFAMVMVEVFTDAVPFASGRDITAMVAITRGRRPPRPKHSAVTGGLWTLMQRCWNQDPKLRPEAANVLQDLLACNPPAWKKLIGHTLPTDERISLITSIFSDHDEVGVLEYLSSGDARAFIDMVDKVSIPTL</sequence>
<dbReference type="Proteomes" id="UP000886501">
    <property type="component" value="Unassembled WGS sequence"/>
</dbReference>
<dbReference type="EMBL" id="MU118046">
    <property type="protein sequence ID" value="KAF9646886.1"/>
    <property type="molecule type" value="Genomic_DNA"/>
</dbReference>
<proteinExistence type="predicted"/>
<protein>
    <submittedName>
        <fullName evidence="1">Kinase-like protein</fullName>
    </submittedName>
</protein>
<accession>A0ACB6ZB71</accession>
<reference evidence="1" key="2">
    <citation type="journal article" date="2020" name="Nat. Commun.">
        <title>Large-scale genome sequencing of mycorrhizal fungi provides insights into the early evolution of symbiotic traits.</title>
        <authorList>
            <person name="Miyauchi S."/>
            <person name="Kiss E."/>
            <person name="Kuo A."/>
            <person name="Drula E."/>
            <person name="Kohler A."/>
            <person name="Sanchez-Garcia M."/>
            <person name="Morin E."/>
            <person name="Andreopoulos B."/>
            <person name="Barry K.W."/>
            <person name="Bonito G."/>
            <person name="Buee M."/>
            <person name="Carver A."/>
            <person name="Chen C."/>
            <person name="Cichocki N."/>
            <person name="Clum A."/>
            <person name="Culley D."/>
            <person name="Crous P.W."/>
            <person name="Fauchery L."/>
            <person name="Girlanda M."/>
            <person name="Hayes R.D."/>
            <person name="Keri Z."/>
            <person name="LaButti K."/>
            <person name="Lipzen A."/>
            <person name="Lombard V."/>
            <person name="Magnuson J."/>
            <person name="Maillard F."/>
            <person name="Murat C."/>
            <person name="Nolan M."/>
            <person name="Ohm R.A."/>
            <person name="Pangilinan J."/>
            <person name="Pereira M.F."/>
            <person name="Perotto S."/>
            <person name="Peter M."/>
            <person name="Pfister S."/>
            <person name="Riley R."/>
            <person name="Sitrit Y."/>
            <person name="Stielow J.B."/>
            <person name="Szollosi G."/>
            <person name="Zifcakova L."/>
            <person name="Stursova M."/>
            <person name="Spatafora J.W."/>
            <person name="Tedersoo L."/>
            <person name="Vaario L.M."/>
            <person name="Yamada A."/>
            <person name="Yan M."/>
            <person name="Wang P."/>
            <person name="Xu J."/>
            <person name="Bruns T."/>
            <person name="Baldrian P."/>
            <person name="Vilgalys R."/>
            <person name="Dunand C."/>
            <person name="Henrissat B."/>
            <person name="Grigoriev I.V."/>
            <person name="Hibbett D."/>
            <person name="Nagy L.G."/>
            <person name="Martin F.M."/>
        </authorList>
    </citation>
    <scope>NUCLEOTIDE SEQUENCE</scope>
    <source>
        <strain evidence="1">P2</strain>
    </source>
</reference>
<evidence type="ECO:0000313" key="2">
    <source>
        <dbReference type="Proteomes" id="UP000886501"/>
    </source>
</evidence>
<gene>
    <name evidence="1" type="ORF">BDM02DRAFT_3146764</name>
</gene>
<evidence type="ECO:0000313" key="1">
    <source>
        <dbReference type="EMBL" id="KAF9646886.1"/>
    </source>
</evidence>